<dbReference type="KEGG" id="vcr:VC395_A0150"/>
<dbReference type="GO" id="GO:0005886">
    <property type="term" value="C:plasma membrane"/>
    <property type="evidence" value="ECO:0007669"/>
    <property type="project" value="UniProtKB-SubCell"/>
</dbReference>
<feature type="domain" description="NADH:quinone oxidoreductase/Mrp antiporter transmembrane" evidence="11">
    <location>
        <begin position="113"/>
        <end position="396"/>
    </location>
</feature>
<evidence type="ECO:0000259" key="14">
    <source>
        <dbReference type="Pfam" id="PF13244"/>
    </source>
</evidence>
<feature type="transmembrane region" description="Helical" evidence="10">
    <location>
        <begin position="148"/>
        <end position="172"/>
    </location>
</feature>
<keyword evidence="3" id="KW-0050">Antiport</keyword>
<feature type="transmembrane region" description="Helical" evidence="10">
    <location>
        <begin position="491"/>
        <end position="515"/>
    </location>
</feature>
<feature type="transmembrane region" description="Helical" evidence="10">
    <location>
        <begin position="20"/>
        <end position="38"/>
    </location>
</feature>
<dbReference type="eggNOG" id="COG1009">
    <property type="taxonomic scope" value="Bacteria"/>
</dbReference>
<keyword evidence="8 10" id="KW-0472">Membrane</keyword>
<sequence>MKTGLDKHTSLTPNTVSARLLPFAVLPILLFGWVFYWHQTGGNAWQVTWVPGLDLNLSFRLDGLSFLFASLITGIGALIQIYALAYMKEKAARFSFHLYLTLFMLAMLGVVVSDNILLLFIFWELTTITSYLLIGFNHDKPVSRKNALQSLLVTGAGGLALLAGLILLGLMANSYQISVIIEHADHIAQHPWFMPSLILVLLGAFTKSAQFPFHFWLPNAMAAPTPVSAYLHSATMVKAGIYLLARLSPIYASSDFWFYCLTIVGAVTALWCALLAFKQTDLKLMLAYSTNVALGKLTLLLGLGTEVALTAAVLFIFAHSFYKAALFMVVGNIDKATGTREREKLGNLKSVLLLSLIAAVIAALSKSGVAPMLGFLSKEYMYKSSVESGIAWISLVLLLINALMVALAIALLYKPFFGQATKESESHPPKAIEQKKSLWLPAMGLAIASFLLPVFALDWINQHLVIPAVMAMDPNSVPQAAKLWQGFNIPLALSGITLVLGGVLYLNYATLVTWLTRLVKPLPKAEQMFDAVLAYLATLASWQTQMLQQKRSSGYMLLFFAVLALILLYQPLPLPATFSASLFDVHFYEVAIALALIASALLCVLSTSRLLSVLALGMAGFMTTLVFMIYSAPDVAKTLLLVETLMVVFVVLLMRHMPYLSTVARHSVARRTLNAVIASVIGASVTLILLNITAHPIDTTLSDYFAQQSVPGGHGRNIVNVILVDFRAFDTLGEVIVVIMASLVAISLLPKRTEQPQKIHSLIFATTAHIVTALMLMFSLYLLLRGHNAPGGGFIGALIAVIGFSLLLFAESPQYVRDRLHFSPLNIALFGILLSFMAGAMSVAVGLPFLTGLWWKEILPLGTPLLFDVGIYLAIIGGVMSMLLRVKEELD</sequence>
<feature type="transmembrane region" description="Helical" evidence="10">
    <location>
        <begin position="438"/>
        <end position="460"/>
    </location>
</feature>
<feature type="transmembrane region" description="Helical" evidence="10">
    <location>
        <begin position="555"/>
        <end position="573"/>
    </location>
</feature>
<dbReference type="InterPro" id="IPR001516">
    <property type="entry name" value="Proton_antipo_N"/>
</dbReference>
<dbReference type="PATRIC" id="fig|345073.21.peg.2908"/>
<evidence type="ECO:0000256" key="7">
    <source>
        <dbReference type="ARBA" id="ARBA00023065"/>
    </source>
</evidence>
<feature type="transmembrane region" description="Helical" evidence="10">
    <location>
        <begin position="822"/>
        <end position="845"/>
    </location>
</feature>
<feature type="transmembrane region" description="Helical" evidence="10">
    <location>
        <begin position="585"/>
        <end position="605"/>
    </location>
</feature>
<evidence type="ECO:0000256" key="1">
    <source>
        <dbReference type="ARBA" id="ARBA00004651"/>
    </source>
</evidence>
<feature type="domain" description="NADH-Ubiquinone oxidoreductase (complex I) chain 5 N-terminal" evidence="12">
    <location>
        <begin position="50"/>
        <end position="94"/>
    </location>
</feature>
<evidence type="ECO:0000256" key="2">
    <source>
        <dbReference type="ARBA" id="ARBA00022448"/>
    </source>
</evidence>
<reference evidence="16 17" key="1">
    <citation type="submission" date="2007-03" db="EMBL/GenBank/DDBJ databases">
        <authorList>
            <person name="Heidelberg J."/>
        </authorList>
    </citation>
    <scope>NUCLEOTIDE SEQUENCE [LARGE SCALE GENOMIC DNA]</scope>
    <source>
        <strain evidence="17">ATCC 39541 / Classical Ogawa 395 / O395</strain>
    </source>
</reference>
<comment type="subcellular location">
    <subcellularLocation>
        <location evidence="1">Cell membrane</location>
        <topology evidence="1">Multi-pass membrane protein</topology>
    </subcellularLocation>
    <subcellularLocation>
        <location evidence="9">Membrane</location>
        <topology evidence="9">Multi-pass membrane protein</topology>
    </subcellularLocation>
</comment>
<dbReference type="Pfam" id="PF00361">
    <property type="entry name" value="Proton_antipo_M"/>
    <property type="match status" value="1"/>
</dbReference>
<feature type="domain" description="MrpA C-terminal/MbhE" evidence="15">
    <location>
        <begin position="670"/>
        <end position="750"/>
    </location>
</feature>
<feature type="transmembrane region" description="Helical" evidence="10">
    <location>
        <begin position="636"/>
        <end position="654"/>
    </location>
</feature>
<gene>
    <name evidence="16" type="ordered locus">VC0395_1121</name>
</gene>
<keyword evidence="5 9" id="KW-0812">Transmembrane</keyword>
<dbReference type="KEGG" id="vco:VC0395_1121"/>
<feature type="domain" description="Na+/H+ antiporter MnhB subunit-related protein" evidence="13">
    <location>
        <begin position="763"/>
        <end position="880"/>
    </location>
</feature>
<keyword evidence="7" id="KW-0406">Ion transport</keyword>
<dbReference type="Pfam" id="PF00662">
    <property type="entry name" value="Proton_antipo_N"/>
    <property type="match status" value="1"/>
</dbReference>
<dbReference type="GO" id="GO:0006811">
    <property type="term" value="P:monoatomic ion transport"/>
    <property type="evidence" value="ECO:0007669"/>
    <property type="project" value="UniProtKB-KW"/>
</dbReference>
<feature type="transmembrane region" description="Helical" evidence="10">
    <location>
        <begin position="675"/>
        <end position="694"/>
    </location>
</feature>
<feature type="transmembrane region" description="Helical" evidence="10">
    <location>
        <begin position="96"/>
        <end position="112"/>
    </location>
</feature>
<feature type="transmembrane region" description="Helical" evidence="10">
    <location>
        <begin position="256"/>
        <end position="277"/>
    </location>
</feature>
<feature type="transmembrane region" description="Helical" evidence="10">
    <location>
        <begin position="610"/>
        <end position="630"/>
    </location>
</feature>
<feature type="transmembrane region" description="Helical" evidence="10">
    <location>
        <begin position="284"/>
        <end position="303"/>
    </location>
</feature>
<feature type="transmembrane region" description="Helical" evidence="10">
    <location>
        <begin position="762"/>
        <end position="784"/>
    </location>
</feature>
<dbReference type="EMBL" id="CP000626">
    <property type="protein sequence ID" value="ABQ19059.1"/>
    <property type="molecule type" value="Genomic_DNA"/>
</dbReference>
<keyword evidence="6 10" id="KW-1133">Transmembrane helix</keyword>
<protein>
    <submittedName>
        <fullName evidence="16">NADH dehydrogenase</fullName>
    </submittedName>
</protein>
<evidence type="ECO:0000259" key="11">
    <source>
        <dbReference type="Pfam" id="PF00361"/>
    </source>
</evidence>
<feature type="transmembrane region" description="Helical" evidence="10">
    <location>
        <begin position="865"/>
        <end position="884"/>
    </location>
</feature>
<dbReference type="Pfam" id="PF04039">
    <property type="entry name" value="MnhB"/>
    <property type="match status" value="1"/>
</dbReference>
<feature type="transmembrane region" description="Helical" evidence="10">
    <location>
        <begin position="309"/>
        <end position="330"/>
    </location>
</feature>
<dbReference type="Proteomes" id="UP000000249">
    <property type="component" value="Chromosome 2"/>
</dbReference>
<evidence type="ECO:0000259" key="12">
    <source>
        <dbReference type="Pfam" id="PF00662"/>
    </source>
</evidence>
<feature type="domain" description="MrpA C-terminal/MbhD" evidence="14">
    <location>
        <begin position="595"/>
        <end position="658"/>
    </location>
</feature>
<evidence type="ECO:0000256" key="5">
    <source>
        <dbReference type="ARBA" id="ARBA00022692"/>
    </source>
</evidence>
<evidence type="ECO:0000256" key="9">
    <source>
        <dbReference type="RuleBase" id="RU000320"/>
    </source>
</evidence>
<dbReference type="InterPro" id="IPR007182">
    <property type="entry name" value="MnhB"/>
</dbReference>
<feature type="transmembrane region" description="Helical" evidence="10">
    <location>
        <begin position="63"/>
        <end position="84"/>
    </location>
</feature>
<dbReference type="Pfam" id="PF20501">
    <property type="entry name" value="MbhE"/>
    <property type="match status" value="1"/>
</dbReference>
<accession>A0A0H3AGK6</accession>
<feature type="transmembrane region" description="Helical" evidence="10">
    <location>
        <begin position="351"/>
        <end position="370"/>
    </location>
</feature>
<dbReference type="eggNOG" id="COG2111">
    <property type="taxonomic scope" value="Bacteria"/>
</dbReference>
<dbReference type="InterPro" id="IPR025383">
    <property type="entry name" value="MrpA_C/MbhD"/>
</dbReference>
<name>A0A0H3AGK6_VIBC3</name>
<feature type="transmembrane region" description="Helical" evidence="10">
    <location>
        <begin position="390"/>
        <end position="413"/>
    </location>
</feature>
<dbReference type="PANTHER" id="PTHR43373">
    <property type="entry name" value="NA(+)/H(+) ANTIPORTER SUBUNIT"/>
    <property type="match status" value="1"/>
</dbReference>
<dbReference type="AlphaFoldDB" id="A0A0H3AGK6"/>
<dbReference type="OrthoDB" id="9768329at2"/>
<keyword evidence="2" id="KW-0813">Transport</keyword>
<dbReference type="Pfam" id="PF13244">
    <property type="entry name" value="MbhD"/>
    <property type="match status" value="1"/>
</dbReference>
<evidence type="ECO:0000256" key="6">
    <source>
        <dbReference type="ARBA" id="ARBA00022989"/>
    </source>
</evidence>
<evidence type="ECO:0000256" key="8">
    <source>
        <dbReference type="ARBA" id="ARBA00023136"/>
    </source>
</evidence>
<feature type="transmembrane region" description="Helical" evidence="10">
    <location>
        <begin position="790"/>
        <end position="810"/>
    </location>
</feature>
<dbReference type="InterPro" id="IPR046806">
    <property type="entry name" value="MrpA_C/MbhE"/>
</dbReference>
<evidence type="ECO:0000256" key="4">
    <source>
        <dbReference type="ARBA" id="ARBA00022475"/>
    </source>
</evidence>
<evidence type="ECO:0000259" key="15">
    <source>
        <dbReference type="Pfam" id="PF20501"/>
    </source>
</evidence>
<evidence type="ECO:0000256" key="10">
    <source>
        <dbReference type="SAM" id="Phobius"/>
    </source>
</evidence>
<dbReference type="PANTHER" id="PTHR43373:SF1">
    <property type="entry name" value="NA(+)_H(+) ANTIPORTER SUBUNIT A"/>
    <property type="match status" value="1"/>
</dbReference>
<feature type="transmembrane region" description="Helical" evidence="10">
    <location>
        <begin position="118"/>
        <end position="136"/>
    </location>
</feature>
<dbReference type="GO" id="GO:0015297">
    <property type="term" value="F:antiporter activity"/>
    <property type="evidence" value="ECO:0007669"/>
    <property type="project" value="UniProtKB-KW"/>
</dbReference>
<dbReference type="PRINTS" id="PR01434">
    <property type="entry name" value="NADHDHGNASE5"/>
</dbReference>
<dbReference type="InterPro" id="IPR001750">
    <property type="entry name" value="ND/Mrp_TM"/>
</dbReference>
<keyword evidence="4" id="KW-1003">Cell membrane</keyword>
<evidence type="ECO:0000256" key="3">
    <source>
        <dbReference type="ARBA" id="ARBA00022449"/>
    </source>
</evidence>
<feature type="transmembrane region" description="Helical" evidence="10">
    <location>
        <begin position="192"/>
        <end position="217"/>
    </location>
</feature>
<organism evidence="16 17">
    <name type="scientific">Vibrio cholerae serotype O1 (strain ATCC 39541 / Classical Ogawa 395 / O395)</name>
    <dbReference type="NCBI Taxonomy" id="345073"/>
    <lineage>
        <taxon>Bacteria</taxon>
        <taxon>Pseudomonadati</taxon>
        <taxon>Pseudomonadota</taxon>
        <taxon>Gammaproteobacteria</taxon>
        <taxon>Vibrionales</taxon>
        <taxon>Vibrionaceae</taxon>
        <taxon>Vibrio</taxon>
    </lineage>
</organism>
<proteinExistence type="predicted"/>
<evidence type="ECO:0000313" key="17">
    <source>
        <dbReference type="Proteomes" id="UP000000249"/>
    </source>
</evidence>
<evidence type="ECO:0000259" key="13">
    <source>
        <dbReference type="Pfam" id="PF04039"/>
    </source>
</evidence>
<evidence type="ECO:0000313" key="16">
    <source>
        <dbReference type="EMBL" id="ABQ19059.1"/>
    </source>
</evidence>
<dbReference type="InterPro" id="IPR050616">
    <property type="entry name" value="CPA3_Na-H_Antiporter_A"/>
</dbReference>
<feature type="transmembrane region" description="Helical" evidence="10">
    <location>
        <begin position="731"/>
        <end position="750"/>
    </location>
</feature>